<evidence type="ECO:0000313" key="8">
    <source>
        <dbReference type="Proteomes" id="UP000242469"/>
    </source>
</evidence>
<dbReference type="InterPro" id="IPR016163">
    <property type="entry name" value="Ald_DH_C"/>
</dbReference>
<organism evidence="7 8">
    <name type="scientific">Marinobacterium iners DSM 11526</name>
    <dbReference type="NCBI Taxonomy" id="1122198"/>
    <lineage>
        <taxon>Bacteria</taxon>
        <taxon>Pseudomonadati</taxon>
        <taxon>Pseudomonadota</taxon>
        <taxon>Gammaproteobacteria</taxon>
        <taxon>Oceanospirillales</taxon>
        <taxon>Oceanospirillaceae</taxon>
        <taxon>Marinobacterium</taxon>
    </lineage>
</organism>
<dbReference type="Proteomes" id="UP000242469">
    <property type="component" value="Unassembled WGS sequence"/>
</dbReference>
<proteinExistence type="inferred from homology"/>
<comment type="similarity">
    <text evidence="1 5">Belongs to the aldehyde dehydrogenase family.</text>
</comment>
<evidence type="ECO:0000256" key="5">
    <source>
        <dbReference type="RuleBase" id="RU003345"/>
    </source>
</evidence>
<dbReference type="PANTHER" id="PTHR42986">
    <property type="entry name" value="BENZALDEHYDE DEHYDROGENASE YFMT"/>
    <property type="match status" value="1"/>
</dbReference>
<evidence type="ECO:0000259" key="6">
    <source>
        <dbReference type="Pfam" id="PF00171"/>
    </source>
</evidence>
<dbReference type="CDD" id="cd07104">
    <property type="entry name" value="ALDH_BenzADH-like"/>
    <property type="match status" value="1"/>
</dbReference>
<accession>A0A1H4H483</accession>
<evidence type="ECO:0000256" key="4">
    <source>
        <dbReference type="PROSITE-ProRule" id="PRU10007"/>
    </source>
</evidence>
<name>A0A1H4H483_9GAMM</name>
<evidence type="ECO:0000313" key="7">
    <source>
        <dbReference type="EMBL" id="SEB16594.1"/>
    </source>
</evidence>
<dbReference type="PANTHER" id="PTHR42986:SF1">
    <property type="entry name" value="BENZALDEHYDE DEHYDROGENASE YFMT"/>
    <property type="match status" value="1"/>
</dbReference>
<gene>
    <name evidence="7" type="ORF">SAMN02745729_12725</name>
</gene>
<dbReference type="AlphaFoldDB" id="A0A1H4H483"/>
<dbReference type="EMBL" id="FNRJ01000027">
    <property type="protein sequence ID" value="SEB16594.1"/>
    <property type="molecule type" value="Genomic_DNA"/>
</dbReference>
<dbReference type="STRING" id="1122198.SAMN02745729_12725"/>
<dbReference type="GO" id="GO:0016620">
    <property type="term" value="F:oxidoreductase activity, acting on the aldehyde or oxo group of donors, NAD or NADP as acceptor"/>
    <property type="evidence" value="ECO:0007669"/>
    <property type="project" value="InterPro"/>
</dbReference>
<dbReference type="SUPFAM" id="SSF53720">
    <property type="entry name" value="ALDH-like"/>
    <property type="match status" value="1"/>
</dbReference>
<dbReference type="FunFam" id="3.40.309.10:FF:000009">
    <property type="entry name" value="Aldehyde dehydrogenase A"/>
    <property type="match status" value="1"/>
</dbReference>
<protein>
    <submittedName>
        <fullName evidence="7">Benzaldehyde dehydrogenase (NAD+)</fullName>
    </submittedName>
</protein>
<dbReference type="PROSITE" id="PS00687">
    <property type="entry name" value="ALDEHYDE_DEHYDR_GLU"/>
    <property type="match status" value="1"/>
</dbReference>
<keyword evidence="3" id="KW-0520">NAD</keyword>
<dbReference type="Pfam" id="PF00171">
    <property type="entry name" value="Aldedh"/>
    <property type="match status" value="1"/>
</dbReference>
<evidence type="ECO:0000256" key="2">
    <source>
        <dbReference type="ARBA" id="ARBA00023002"/>
    </source>
</evidence>
<evidence type="ECO:0000256" key="1">
    <source>
        <dbReference type="ARBA" id="ARBA00009986"/>
    </source>
</evidence>
<keyword evidence="8" id="KW-1185">Reference proteome</keyword>
<keyword evidence="2 5" id="KW-0560">Oxidoreductase</keyword>
<sequence length="489" mass="52721">MGLIMNFNISDYSNKFFDGRWCDSTGEVADILEPATGNALGKIVLTTAIDVDKAVSSSKAAQGKWAATPFNQRADCLRKVAEVMRENAELFIEWNIRECGSIRPKAEWELQAAIEQLNASAALTMYPDGATYPSSVPGRRNIVRHVALGVIGVIAPWNFPLLLAMRSVAPAIALGNAVVLKPDHQSAVTGGLLMARAFEEAGLPPGVFSVVPGDVIAGEALVENESVAMISFTGSTPVGKKIGSKCGGRLKKAALELGGNNAFIVLADADLDAAASNGAWGSFLHQGQICMQAGRHFVHESVADEYIQKLAERARKLRIGDPYRQEVEIGPLINEAQYRRVEGIVQESLQQGACLITGGKGERLFYEPTILANVDVSNRACAEELFGPVVPVVTFKDEDHLVEQVLRSDYGLAAAIHTQNYGVAFSLADRLKAGMVHINDQTVNNEFHVPFGGMGDSGNGSRFGGLANIEEFTEVQWVSFTEKPIIYPF</sequence>
<feature type="domain" description="Aldehyde dehydrogenase" evidence="6">
    <location>
        <begin position="21"/>
        <end position="478"/>
    </location>
</feature>
<dbReference type="InterPro" id="IPR016162">
    <property type="entry name" value="Ald_DH_N"/>
</dbReference>
<dbReference type="Gene3D" id="3.40.605.10">
    <property type="entry name" value="Aldehyde Dehydrogenase, Chain A, domain 1"/>
    <property type="match status" value="1"/>
</dbReference>
<dbReference type="InterPro" id="IPR029510">
    <property type="entry name" value="Ald_DH_CS_GLU"/>
</dbReference>
<reference evidence="8" key="1">
    <citation type="submission" date="2016-10" db="EMBL/GenBank/DDBJ databases">
        <authorList>
            <person name="Varghese N."/>
            <person name="Submissions S."/>
        </authorList>
    </citation>
    <scope>NUCLEOTIDE SEQUENCE [LARGE SCALE GENOMIC DNA]</scope>
    <source>
        <strain evidence="8">DSM 11526</strain>
    </source>
</reference>
<dbReference type="InterPro" id="IPR016161">
    <property type="entry name" value="Ald_DH/histidinol_DH"/>
</dbReference>
<evidence type="ECO:0000256" key="3">
    <source>
        <dbReference type="ARBA" id="ARBA00023027"/>
    </source>
</evidence>
<dbReference type="InterPro" id="IPR015590">
    <property type="entry name" value="Aldehyde_DH_dom"/>
</dbReference>
<feature type="active site" evidence="4">
    <location>
        <position position="256"/>
    </location>
</feature>
<dbReference type="Gene3D" id="3.40.309.10">
    <property type="entry name" value="Aldehyde Dehydrogenase, Chain A, domain 2"/>
    <property type="match status" value="1"/>
</dbReference>